<accession>A0A939GG34</accession>
<keyword evidence="1" id="KW-0472">Membrane</keyword>
<feature type="transmembrane region" description="Helical" evidence="1">
    <location>
        <begin position="148"/>
        <end position="166"/>
    </location>
</feature>
<keyword evidence="1" id="KW-0812">Transmembrane</keyword>
<keyword evidence="1" id="KW-1133">Transmembrane helix</keyword>
<feature type="transmembrane region" description="Helical" evidence="1">
    <location>
        <begin position="125"/>
        <end position="142"/>
    </location>
</feature>
<comment type="caution">
    <text evidence="2">The sequence shown here is derived from an EMBL/GenBank/DDBJ whole genome shotgun (WGS) entry which is preliminary data.</text>
</comment>
<sequence length="168" mass="17849">MATFQASKPVHYYSRQATEPLPVAGETIATGIPEKQPNEPIAVAGKADQPAGDALVSLKATYAGNRRMTRRLERAEKQLAESRLVPAATQAKKPTLVQQLVLKKMAKKMEWKLAPEQTKAITGNARLGLIIAGVGLILLLLGNGLGSILGLIALLAGGALFVYALLQE</sequence>
<keyword evidence="3" id="KW-1185">Reference proteome</keyword>
<dbReference type="RefSeq" id="WP_207363689.1">
    <property type="nucleotide sequence ID" value="NZ_JAFMYV010000002.1"/>
</dbReference>
<reference evidence="2" key="1">
    <citation type="submission" date="2021-03" db="EMBL/GenBank/DDBJ databases">
        <title>Fibrella sp. HMF5335 genome sequencing and assembly.</title>
        <authorList>
            <person name="Kang H."/>
            <person name="Kim H."/>
            <person name="Bae S."/>
            <person name="Joh K."/>
        </authorList>
    </citation>
    <scope>NUCLEOTIDE SEQUENCE</scope>
    <source>
        <strain evidence="2">HMF5335</strain>
    </source>
</reference>
<proteinExistence type="predicted"/>
<gene>
    <name evidence="2" type="ORF">J2I47_06290</name>
</gene>
<dbReference type="EMBL" id="JAFMYV010000002">
    <property type="protein sequence ID" value="MBO0936150.1"/>
    <property type="molecule type" value="Genomic_DNA"/>
</dbReference>
<evidence type="ECO:0000256" key="1">
    <source>
        <dbReference type="SAM" id="Phobius"/>
    </source>
</evidence>
<evidence type="ECO:0000313" key="3">
    <source>
        <dbReference type="Proteomes" id="UP000664034"/>
    </source>
</evidence>
<name>A0A939GG34_9BACT</name>
<evidence type="ECO:0000313" key="2">
    <source>
        <dbReference type="EMBL" id="MBO0936150.1"/>
    </source>
</evidence>
<dbReference type="AlphaFoldDB" id="A0A939GG34"/>
<protein>
    <recommendedName>
        <fullName evidence="4">DUF2335 domain-containing protein</fullName>
    </recommendedName>
</protein>
<dbReference type="Proteomes" id="UP000664034">
    <property type="component" value="Unassembled WGS sequence"/>
</dbReference>
<evidence type="ECO:0008006" key="4">
    <source>
        <dbReference type="Google" id="ProtNLM"/>
    </source>
</evidence>
<organism evidence="2 3">
    <name type="scientific">Fibrella rubiginis</name>
    <dbReference type="NCBI Taxonomy" id="2817060"/>
    <lineage>
        <taxon>Bacteria</taxon>
        <taxon>Pseudomonadati</taxon>
        <taxon>Bacteroidota</taxon>
        <taxon>Cytophagia</taxon>
        <taxon>Cytophagales</taxon>
        <taxon>Spirosomataceae</taxon>
        <taxon>Fibrella</taxon>
    </lineage>
</organism>